<dbReference type="EMBL" id="CP048833">
    <property type="protein sequence ID" value="QJP08385.1"/>
    <property type="molecule type" value="Genomic_DNA"/>
</dbReference>
<name>A0A7Z3GPT3_9PSED</name>
<proteinExistence type="predicted"/>
<accession>A0A7Z3GPT3</accession>
<dbReference type="AlphaFoldDB" id="A0A7Z3GPT3"/>
<dbReference type="KEGG" id="pmui:G4G71_11050"/>
<organism evidence="1 2">
    <name type="scientific">Pseudomonas multiresinivorans</name>
    <dbReference type="NCBI Taxonomy" id="95301"/>
    <lineage>
        <taxon>Bacteria</taxon>
        <taxon>Pseudomonadati</taxon>
        <taxon>Pseudomonadota</taxon>
        <taxon>Gammaproteobacteria</taxon>
        <taxon>Pseudomonadales</taxon>
        <taxon>Pseudomonadaceae</taxon>
        <taxon>Pseudomonas</taxon>
    </lineage>
</organism>
<keyword evidence="2" id="KW-1185">Reference proteome</keyword>
<gene>
    <name evidence="1" type="ORF">G4G71_11050</name>
</gene>
<evidence type="ECO:0000313" key="1">
    <source>
        <dbReference type="EMBL" id="QJP08385.1"/>
    </source>
</evidence>
<sequence>MSNIRQVQWNEGAPKQLEPGMVIRSAVYEGIFLIGTVDAAGESSLTTPWTRKELDEEQRSNVIAWAWLIQPHELNWLEDMASRKTRTQE</sequence>
<evidence type="ECO:0000313" key="2">
    <source>
        <dbReference type="Proteomes" id="UP000502549"/>
    </source>
</evidence>
<protein>
    <submittedName>
        <fullName evidence="1">Uncharacterized protein</fullName>
    </submittedName>
</protein>
<dbReference type="Proteomes" id="UP000502549">
    <property type="component" value="Chromosome"/>
</dbReference>
<dbReference type="RefSeq" id="WP_169937589.1">
    <property type="nucleotide sequence ID" value="NZ_CP048833.1"/>
</dbReference>
<reference evidence="1 2" key="1">
    <citation type="submission" date="2020-02" db="EMBL/GenBank/DDBJ databases">
        <title>Complete genome sequence of Pseudomonas multiresinivorans ORNL1.</title>
        <authorList>
            <person name="Podar M."/>
        </authorList>
    </citation>
    <scope>NUCLEOTIDE SEQUENCE [LARGE SCALE GENOMIC DNA]</scope>
    <source>
        <strain evidence="2">populi</strain>
    </source>
</reference>